<sequence>MGIERASGSLAKPAACTPALQIVPLNLRVEDPAAVYFPPCTRVKRCSGCCNHRLLTCQPTETHLVNYEIAVTKYINGTLSYQGKELIPVEVHDNCTCKCSITDHHCNRKQVYIQDECRCVCSNSDDEAKCKRFPHIKIWDSDKCECGCREIESCSEGLYFDKNTCRCQSKPRSRDTYYTWEASERKVTPPIFADIMPRRKHKDEPIYK</sequence>
<dbReference type="EMBL" id="JAHXZJ010001864">
    <property type="protein sequence ID" value="KAH0550637.1"/>
    <property type="molecule type" value="Genomic_DNA"/>
</dbReference>
<dbReference type="GO" id="GO:0051781">
    <property type="term" value="P:positive regulation of cell division"/>
    <property type="evidence" value="ECO:0007669"/>
    <property type="project" value="UniProtKB-KW"/>
</dbReference>
<dbReference type="GO" id="GO:0070851">
    <property type="term" value="F:growth factor receptor binding"/>
    <property type="evidence" value="ECO:0007669"/>
    <property type="project" value="TreeGrafter"/>
</dbReference>
<evidence type="ECO:0000256" key="1">
    <source>
        <dbReference type="ARBA" id="ARBA00004613"/>
    </source>
</evidence>
<dbReference type="PANTHER" id="PTHR11633">
    <property type="entry name" value="PLATELET-DERIVED GROWTH FACTOR"/>
    <property type="match status" value="1"/>
</dbReference>
<reference evidence="9 10" key="1">
    <citation type="journal article" date="2021" name="J. Hered.">
        <title>A chromosome-level genome assembly of the parasitoid wasp, Cotesia glomerata (Hymenoptera: Braconidae).</title>
        <authorList>
            <person name="Pinto B.J."/>
            <person name="Weis J.J."/>
            <person name="Gamble T."/>
            <person name="Ode P.J."/>
            <person name="Paul R."/>
            <person name="Zaspel J.M."/>
        </authorList>
    </citation>
    <scope>NUCLEOTIDE SEQUENCE [LARGE SCALE GENOMIC DNA]</scope>
    <source>
        <strain evidence="9">CgM1</strain>
    </source>
</reference>
<keyword evidence="5 7" id="KW-0339">Growth factor</keyword>
<dbReference type="GO" id="GO:0005615">
    <property type="term" value="C:extracellular space"/>
    <property type="evidence" value="ECO:0007669"/>
    <property type="project" value="TreeGrafter"/>
</dbReference>
<dbReference type="GO" id="GO:0016020">
    <property type="term" value="C:membrane"/>
    <property type="evidence" value="ECO:0007669"/>
    <property type="project" value="InterPro"/>
</dbReference>
<accession>A0AAV7IH42</accession>
<evidence type="ECO:0000313" key="9">
    <source>
        <dbReference type="EMBL" id="KAH0550637.1"/>
    </source>
</evidence>
<dbReference type="Gene3D" id="2.10.90.10">
    <property type="entry name" value="Cystine-knot cytokines"/>
    <property type="match status" value="1"/>
</dbReference>
<keyword evidence="3" id="KW-0964">Secreted</keyword>
<evidence type="ECO:0000256" key="7">
    <source>
        <dbReference type="RuleBase" id="RU003818"/>
    </source>
</evidence>
<dbReference type="InterPro" id="IPR029034">
    <property type="entry name" value="Cystine-knot_cytokine"/>
</dbReference>
<evidence type="ECO:0000256" key="5">
    <source>
        <dbReference type="ARBA" id="ARBA00023030"/>
    </source>
</evidence>
<dbReference type="Pfam" id="PF00341">
    <property type="entry name" value="PDGF"/>
    <property type="match status" value="1"/>
</dbReference>
<feature type="domain" description="Platelet-derived growth factor (PDGF) family profile" evidence="8">
    <location>
        <begin position="1"/>
        <end position="102"/>
    </location>
</feature>
<organism evidence="9 10">
    <name type="scientific">Cotesia glomerata</name>
    <name type="common">Lepidopteran parasitic wasp</name>
    <name type="synonym">Apanteles glomeratus</name>
    <dbReference type="NCBI Taxonomy" id="32391"/>
    <lineage>
        <taxon>Eukaryota</taxon>
        <taxon>Metazoa</taxon>
        <taxon>Ecdysozoa</taxon>
        <taxon>Arthropoda</taxon>
        <taxon>Hexapoda</taxon>
        <taxon>Insecta</taxon>
        <taxon>Pterygota</taxon>
        <taxon>Neoptera</taxon>
        <taxon>Endopterygota</taxon>
        <taxon>Hymenoptera</taxon>
        <taxon>Apocrita</taxon>
        <taxon>Ichneumonoidea</taxon>
        <taxon>Braconidae</taxon>
        <taxon>Microgastrinae</taxon>
        <taxon>Cotesia</taxon>
    </lineage>
</organism>
<dbReference type="SUPFAM" id="SSF57501">
    <property type="entry name" value="Cystine-knot cytokines"/>
    <property type="match status" value="1"/>
</dbReference>
<evidence type="ECO:0000256" key="4">
    <source>
        <dbReference type="ARBA" id="ARBA00022729"/>
    </source>
</evidence>
<proteinExistence type="inferred from homology"/>
<comment type="similarity">
    <text evidence="2 7">Belongs to the PDGF/VEGF growth factor family.</text>
</comment>
<keyword evidence="10" id="KW-1185">Reference proteome</keyword>
<comment type="subcellular location">
    <subcellularLocation>
        <location evidence="1">Secreted</location>
    </subcellularLocation>
</comment>
<gene>
    <name evidence="9" type="ORF">KQX54_020388</name>
</gene>
<dbReference type="GO" id="GO:0008284">
    <property type="term" value="P:positive regulation of cell population proliferation"/>
    <property type="evidence" value="ECO:0007669"/>
    <property type="project" value="TreeGrafter"/>
</dbReference>
<keyword evidence="4" id="KW-0732">Signal</keyword>
<dbReference type="Pfam" id="PF03128">
    <property type="entry name" value="CXCXC"/>
    <property type="match status" value="2"/>
</dbReference>
<dbReference type="Proteomes" id="UP000826195">
    <property type="component" value="Unassembled WGS sequence"/>
</dbReference>
<dbReference type="GO" id="GO:0008083">
    <property type="term" value="F:growth factor activity"/>
    <property type="evidence" value="ECO:0007669"/>
    <property type="project" value="UniProtKB-KW"/>
</dbReference>
<comment type="caution">
    <text evidence="9">The sequence shown here is derived from an EMBL/GenBank/DDBJ whole genome shotgun (WGS) entry which is preliminary data.</text>
</comment>
<evidence type="ECO:0000256" key="2">
    <source>
        <dbReference type="ARBA" id="ARBA00006686"/>
    </source>
</evidence>
<dbReference type="PROSITE" id="PS50278">
    <property type="entry name" value="PDGF_2"/>
    <property type="match status" value="1"/>
</dbReference>
<dbReference type="SMART" id="SM00141">
    <property type="entry name" value="PDGF"/>
    <property type="match status" value="1"/>
</dbReference>
<dbReference type="AlphaFoldDB" id="A0AAV7IH42"/>
<protein>
    <recommendedName>
        <fullName evidence="8">Platelet-derived growth factor (PDGF) family profile domain-containing protein</fullName>
    </recommendedName>
</protein>
<evidence type="ECO:0000259" key="8">
    <source>
        <dbReference type="PROSITE" id="PS50278"/>
    </source>
</evidence>
<dbReference type="PANTHER" id="PTHR11633:SF1">
    <property type="entry name" value="LD28763P"/>
    <property type="match status" value="1"/>
</dbReference>
<name>A0AAV7IH42_COTGL</name>
<keyword evidence="6" id="KW-0497">Mitogen</keyword>
<evidence type="ECO:0000313" key="10">
    <source>
        <dbReference type="Proteomes" id="UP000826195"/>
    </source>
</evidence>
<evidence type="ECO:0000256" key="6">
    <source>
        <dbReference type="ARBA" id="ARBA00023246"/>
    </source>
</evidence>
<evidence type="ECO:0000256" key="3">
    <source>
        <dbReference type="ARBA" id="ARBA00022525"/>
    </source>
</evidence>
<dbReference type="InterPro" id="IPR000072">
    <property type="entry name" value="PDGF/VEGF_dom"/>
</dbReference>
<dbReference type="InterPro" id="IPR004153">
    <property type="entry name" value="CXCXC_repeat"/>
</dbReference>